<sequence>MKYVSIAALTLLCAVTGTVFAKDTASTSSEAAKAELRQTIQGCAQGLERLIPGNYYFCAAARDLGHGHNARSRERLQDAAHWASKPAQYALGLMYFNGDEGPQNRPLGIAWLALADERHDPRFEGAFIQAYQQASPAERAAANTYWLSLKDEYSDAVAGRRARLRYTNEMRNIEAASLFGGSVFIDGITPPDGPGFGQFNNGETSRVSGSHGFAINRSLAKDGEEFFRGMAGTVTVGEVTPTNLVPIGQLAAGQARAAD</sequence>
<dbReference type="PATRIC" id="fig|1440763.5.peg.2185"/>
<evidence type="ECO:0000313" key="1">
    <source>
        <dbReference type="EMBL" id="APG04240.1"/>
    </source>
</evidence>
<proteinExistence type="predicted"/>
<dbReference type="KEGG" id="lrz:BJI69_10265"/>
<dbReference type="AlphaFoldDB" id="A0A0G9HB66"/>
<evidence type="ECO:0000313" key="2">
    <source>
        <dbReference type="Proteomes" id="UP000182987"/>
    </source>
</evidence>
<dbReference type="EMBL" id="CP017480">
    <property type="protein sequence ID" value="APG04240.1"/>
    <property type="molecule type" value="Genomic_DNA"/>
</dbReference>
<name>A0A0G9HB66_9GAMM</name>
<dbReference type="InterPro" id="IPR011990">
    <property type="entry name" value="TPR-like_helical_dom_sf"/>
</dbReference>
<dbReference type="OrthoDB" id="7063913at2"/>
<reference evidence="2" key="1">
    <citation type="submission" date="2016-09" db="EMBL/GenBank/DDBJ databases">
        <authorList>
            <person name="Lysoe E."/>
        </authorList>
    </citation>
    <scope>NUCLEOTIDE SEQUENCE [LARGE SCALE GENOMIC DNA]</scope>
    <source>
        <strain evidence="2">LJ96T</strain>
    </source>
</reference>
<gene>
    <name evidence="1" type="ORF">BJI69_10265</name>
</gene>
<dbReference type="Gene3D" id="1.25.40.10">
    <property type="entry name" value="Tetratricopeptide repeat domain"/>
    <property type="match status" value="1"/>
</dbReference>
<accession>A0A0G9HB66</accession>
<organism evidence="1 2">
    <name type="scientific">Luteibacter rhizovicinus DSM 16549</name>
    <dbReference type="NCBI Taxonomy" id="1440763"/>
    <lineage>
        <taxon>Bacteria</taxon>
        <taxon>Pseudomonadati</taxon>
        <taxon>Pseudomonadota</taxon>
        <taxon>Gammaproteobacteria</taxon>
        <taxon>Lysobacterales</taxon>
        <taxon>Rhodanobacteraceae</taxon>
        <taxon>Luteibacter</taxon>
    </lineage>
</organism>
<dbReference type="STRING" id="1440763.BJI69_10265"/>
<keyword evidence="2" id="KW-1185">Reference proteome</keyword>
<protein>
    <submittedName>
        <fullName evidence="1">Uncharacterized protein</fullName>
    </submittedName>
</protein>
<dbReference type="Proteomes" id="UP000182987">
    <property type="component" value="Chromosome"/>
</dbReference>
<dbReference type="RefSeq" id="WP_052767207.1">
    <property type="nucleotide sequence ID" value="NZ_CP017480.1"/>
</dbReference>